<dbReference type="InterPro" id="IPR044068">
    <property type="entry name" value="CB"/>
</dbReference>
<dbReference type="Pfam" id="PF00589">
    <property type="entry name" value="Phage_integrase"/>
    <property type="match status" value="1"/>
</dbReference>
<evidence type="ECO:0000256" key="2">
    <source>
        <dbReference type="ARBA" id="ARBA00022908"/>
    </source>
</evidence>
<comment type="similarity">
    <text evidence="1">Belongs to the 'phage' integrase family.</text>
</comment>
<evidence type="ECO:0000256" key="1">
    <source>
        <dbReference type="ARBA" id="ARBA00008857"/>
    </source>
</evidence>
<dbReference type="CDD" id="cd00796">
    <property type="entry name" value="INT_Rci_Hp1_C"/>
    <property type="match status" value="1"/>
</dbReference>
<dbReference type="AlphaFoldDB" id="A0A518AN75"/>
<keyword evidence="9" id="KW-1185">Reference proteome</keyword>
<feature type="domain" description="Tyr recombinase" evidence="6">
    <location>
        <begin position="204"/>
        <end position="374"/>
    </location>
</feature>
<dbReference type="GO" id="GO:0006310">
    <property type="term" value="P:DNA recombination"/>
    <property type="evidence" value="ECO:0007669"/>
    <property type="project" value="UniProtKB-KW"/>
</dbReference>
<accession>A0A518AN75</accession>
<dbReference type="PANTHER" id="PTHR30349:SF41">
    <property type="entry name" value="INTEGRASE_RECOMBINASE PROTEIN MJ0367-RELATED"/>
    <property type="match status" value="1"/>
</dbReference>
<organism evidence="8 9">
    <name type="scientific">Aeoliella mucimassa</name>
    <dbReference type="NCBI Taxonomy" id="2527972"/>
    <lineage>
        <taxon>Bacteria</taxon>
        <taxon>Pseudomonadati</taxon>
        <taxon>Planctomycetota</taxon>
        <taxon>Planctomycetia</taxon>
        <taxon>Pirellulales</taxon>
        <taxon>Lacipirellulaceae</taxon>
        <taxon>Aeoliella</taxon>
    </lineage>
</organism>
<dbReference type="GO" id="GO:0015074">
    <property type="term" value="P:DNA integration"/>
    <property type="evidence" value="ECO:0007669"/>
    <property type="project" value="UniProtKB-KW"/>
</dbReference>
<evidence type="ECO:0000313" key="9">
    <source>
        <dbReference type="Proteomes" id="UP000315750"/>
    </source>
</evidence>
<keyword evidence="2" id="KW-0229">DNA integration</keyword>
<sequence>MAKLGRDSRGSRYIQFENRDGQIKTIRLGKVSKRDSEGVRYHVSELVQCNLLGGVPSPKTTRWLSDLSDQLREKLAKVGLCEERTRGTLGEFIAEYLAIRSDVKDSTRALWRSTHNSLIEYFGANRTLRSITKGDAKAWRLHVAKGSPERKVGNRTIPAKTLAENTVRKRTAVAKSLFNAAIDHELIEINPFAPLPATIVENRKRDYFVTPEQAAKVLEACPDQDWRTIFALCRWGGLRCPSEVLALRWSDVLWDKERFVVESPKTGHRIVPLFPELRQVLDEAYFGDDKPVEFVVAKQRDPKSNFRTTMTKIVKRAGLVPWPKLFHALRASRATELADKYPGHVAAAWLGHSQQIANKHYRQVTDDHFEQAVQVEKRAAPCAAQSVDKQLQDVMAKIADSGNTEVSQLLQLVNTCQVGDEGLEPPTSTV</sequence>
<evidence type="ECO:0000259" key="7">
    <source>
        <dbReference type="PROSITE" id="PS51900"/>
    </source>
</evidence>
<dbReference type="Gene3D" id="1.10.443.10">
    <property type="entry name" value="Intergrase catalytic core"/>
    <property type="match status" value="1"/>
</dbReference>
<dbReference type="Gene3D" id="1.10.150.130">
    <property type="match status" value="1"/>
</dbReference>
<keyword evidence="4" id="KW-0233">DNA recombination</keyword>
<protein>
    <submittedName>
        <fullName evidence="8">Site-specific tyrosine recombinase XerC</fullName>
    </submittedName>
</protein>
<proteinExistence type="inferred from homology"/>
<dbReference type="GO" id="GO:0003677">
    <property type="term" value="F:DNA binding"/>
    <property type="evidence" value="ECO:0007669"/>
    <property type="project" value="UniProtKB-UniRule"/>
</dbReference>
<gene>
    <name evidence="8" type="ORF">Pan181_23550</name>
</gene>
<evidence type="ECO:0000256" key="4">
    <source>
        <dbReference type="ARBA" id="ARBA00023172"/>
    </source>
</evidence>
<dbReference type="Proteomes" id="UP000315750">
    <property type="component" value="Chromosome"/>
</dbReference>
<dbReference type="InterPro" id="IPR010998">
    <property type="entry name" value="Integrase_recombinase_N"/>
</dbReference>
<evidence type="ECO:0000259" key="6">
    <source>
        <dbReference type="PROSITE" id="PS51898"/>
    </source>
</evidence>
<evidence type="ECO:0000256" key="5">
    <source>
        <dbReference type="PROSITE-ProRule" id="PRU01248"/>
    </source>
</evidence>
<dbReference type="RefSeq" id="WP_197529168.1">
    <property type="nucleotide sequence ID" value="NZ_CP036278.1"/>
</dbReference>
<feature type="domain" description="Core-binding (CB)" evidence="7">
    <location>
        <begin position="87"/>
        <end position="182"/>
    </location>
</feature>
<dbReference type="InterPro" id="IPR011010">
    <property type="entry name" value="DNA_brk_join_enz"/>
</dbReference>
<keyword evidence="3 5" id="KW-0238">DNA-binding</keyword>
<dbReference type="PROSITE" id="PS51900">
    <property type="entry name" value="CB"/>
    <property type="match status" value="1"/>
</dbReference>
<evidence type="ECO:0000256" key="3">
    <source>
        <dbReference type="ARBA" id="ARBA00023125"/>
    </source>
</evidence>
<dbReference type="KEGG" id="amuc:Pan181_23550"/>
<dbReference type="InterPro" id="IPR002104">
    <property type="entry name" value="Integrase_catalytic"/>
</dbReference>
<name>A0A518AN75_9BACT</name>
<dbReference type="EMBL" id="CP036278">
    <property type="protein sequence ID" value="QDU56151.1"/>
    <property type="molecule type" value="Genomic_DNA"/>
</dbReference>
<reference evidence="8 9" key="1">
    <citation type="submission" date="2019-02" db="EMBL/GenBank/DDBJ databases">
        <title>Deep-cultivation of Planctomycetes and their phenomic and genomic characterization uncovers novel biology.</title>
        <authorList>
            <person name="Wiegand S."/>
            <person name="Jogler M."/>
            <person name="Boedeker C."/>
            <person name="Pinto D."/>
            <person name="Vollmers J."/>
            <person name="Rivas-Marin E."/>
            <person name="Kohn T."/>
            <person name="Peeters S.H."/>
            <person name="Heuer A."/>
            <person name="Rast P."/>
            <person name="Oberbeckmann S."/>
            <person name="Bunk B."/>
            <person name="Jeske O."/>
            <person name="Meyerdierks A."/>
            <person name="Storesund J.E."/>
            <person name="Kallscheuer N."/>
            <person name="Luecker S."/>
            <person name="Lage O.M."/>
            <person name="Pohl T."/>
            <person name="Merkel B.J."/>
            <person name="Hornburger P."/>
            <person name="Mueller R.-W."/>
            <person name="Bruemmer F."/>
            <person name="Labrenz M."/>
            <person name="Spormann A.M."/>
            <person name="Op den Camp H."/>
            <person name="Overmann J."/>
            <person name="Amann R."/>
            <person name="Jetten M.S.M."/>
            <person name="Mascher T."/>
            <person name="Medema M.H."/>
            <person name="Devos D.P."/>
            <person name="Kaster A.-K."/>
            <person name="Ovreas L."/>
            <person name="Rohde M."/>
            <person name="Galperin M.Y."/>
            <person name="Jogler C."/>
        </authorList>
    </citation>
    <scope>NUCLEOTIDE SEQUENCE [LARGE SCALE GENOMIC DNA]</scope>
    <source>
        <strain evidence="8 9">Pan181</strain>
    </source>
</reference>
<dbReference type="PANTHER" id="PTHR30349">
    <property type="entry name" value="PHAGE INTEGRASE-RELATED"/>
    <property type="match status" value="1"/>
</dbReference>
<evidence type="ECO:0000313" key="8">
    <source>
        <dbReference type="EMBL" id="QDU56151.1"/>
    </source>
</evidence>
<dbReference type="SUPFAM" id="SSF56349">
    <property type="entry name" value="DNA breaking-rejoining enzymes"/>
    <property type="match status" value="1"/>
</dbReference>
<dbReference type="InterPro" id="IPR050090">
    <property type="entry name" value="Tyrosine_recombinase_XerCD"/>
</dbReference>
<dbReference type="InterPro" id="IPR013762">
    <property type="entry name" value="Integrase-like_cat_sf"/>
</dbReference>
<dbReference type="PROSITE" id="PS51898">
    <property type="entry name" value="TYR_RECOMBINASE"/>
    <property type="match status" value="1"/>
</dbReference>